<keyword evidence="2" id="KW-1185">Reference proteome</keyword>
<proteinExistence type="predicted"/>
<gene>
    <name evidence="1" type="ORF">R1flu_002337</name>
</gene>
<organism evidence="1 2">
    <name type="scientific">Riccia fluitans</name>
    <dbReference type="NCBI Taxonomy" id="41844"/>
    <lineage>
        <taxon>Eukaryota</taxon>
        <taxon>Viridiplantae</taxon>
        <taxon>Streptophyta</taxon>
        <taxon>Embryophyta</taxon>
        <taxon>Marchantiophyta</taxon>
        <taxon>Marchantiopsida</taxon>
        <taxon>Marchantiidae</taxon>
        <taxon>Marchantiales</taxon>
        <taxon>Ricciaceae</taxon>
        <taxon>Riccia</taxon>
    </lineage>
</organism>
<evidence type="ECO:0000313" key="2">
    <source>
        <dbReference type="Proteomes" id="UP001605036"/>
    </source>
</evidence>
<protein>
    <recommendedName>
        <fullName evidence="3">Secreted protein</fullName>
    </recommendedName>
</protein>
<comment type="caution">
    <text evidence="1">The sequence shown here is derived from an EMBL/GenBank/DDBJ whole genome shotgun (WGS) entry which is preliminary data.</text>
</comment>
<dbReference type="AlphaFoldDB" id="A0ABD1Y8S1"/>
<evidence type="ECO:0000313" key="1">
    <source>
        <dbReference type="EMBL" id="KAL2622132.1"/>
    </source>
</evidence>
<reference evidence="1 2" key="1">
    <citation type="submission" date="2024-09" db="EMBL/GenBank/DDBJ databases">
        <title>Chromosome-scale assembly of Riccia fluitans.</title>
        <authorList>
            <person name="Paukszto L."/>
            <person name="Sawicki J."/>
            <person name="Karawczyk K."/>
            <person name="Piernik-Szablinska J."/>
            <person name="Szczecinska M."/>
            <person name="Mazdziarz M."/>
        </authorList>
    </citation>
    <scope>NUCLEOTIDE SEQUENCE [LARGE SCALE GENOMIC DNA]</scope>
    <source>
        <strain evidence="1">Rf_01</strain>
        <tissue evidence="1">Aerial parts of the thallus</tissue>
    </source>
</reference>
<sequence>MFVVVLESSSCSTAAMRFSSFPCPFFESSLLSRPCWRSTSPAPFCSLSRDCVWRGSSGIGDSLHILFYYVLFRLSFSRSVLI</sequence>
<dbReference type="EMBL" id="JBHFFA010000006">
    <property type="protein sequence ID" value="KAL2622132.1"/>
    <property type="molecule type" value="Genomic_DNA"/>
</dbReference>
<accession>A0ABD1Y8S1</accession>
<dbReference type="Proteomes" id="UP001605036">
    <property type="component" value="Unassembled WGS sequence"/>
</dbReference>
<name>A0ABD1Y8S1_9MARC</name>
<evidence type="ECO:0008006" key="3">
    <source>
        <dbReference type="Google" id="ProtNLM"/>
    </source>
</evidence>